<protein>
    <submittedName>
        <fullName evidence="4">Cytochrome P450</fullName>
    </submittedName>
</protein>
<dbReference type="Proteomes" id="UP000887574">
    <property type="component" value="Unplaced"/>
</dbReference>
<evidence type="ECO:0000256" key="2">
    <source>
        <dbReference type="ARBA" id="ARBA00023033"/>
    </source>
</evidence>
<comment type="similarity">
    <text evidence="1">Belongs to the cytochrome P450 family.</text>
</comment>
<reference evidence="4" key="1">
    <citation type="submission" date="2022-11" db="UniProtKB">
        <authorList>
            <consortium name="WormBaseParasite"/>
        </authorList>
    </citation>
    <scope>IDENTIFICATION</scope>
</reference>
<dbReference type="GO" id="GO:0016705">
    <property type="term" value="F:oxidoreductase activity, acting on paired donors, with incorporation or reduction of molecular oxygen"/>
    <property type="evidence" value="ECO:0007669"/>
    <property type="project" value="InterPro"/>
</dbReference>
<dbReference type="SUPFAM" id="SSF48264">
    <property type="entry name" value="Cytochrome P450"/>
    <property type="match status" value="1"/>
</dbReference>
<evidence type="ECO:0000313" key="3">
    <source>
        <dbReference type="Proteomes" id="UP000887574"/>
    </source>
</evidence>
<keyword evidence="2" id="KW-0503">Monooxygenase</keyword>
<accession>A0A915EIA5</accession>
<evidence type="ECO:0000256" key="1">
    <source>
        <dbReference type="ARBA" id="ARBA00010617"/>
    </source>
</evidence>
<dbReference type="InterPro" id="IPR001128">
    <property type="entry name" value="Cyt_P450"/>
</dbReference>
<evidence type="ECO:0000313" key="4">
    <source>
        <dbReference type="WBParaSite" id="jg5659"/>
    </source>
</evidence>
<dbReference type="Pfam" id="PF00067">
    <property type="entry name" value="p450"/>
    <property type="match status" value="1"/>
</dbReference>
<proteinExistence type="inferred from homology"/>
<name>A0A915EIA5_9BILA</name>
<dbReference type="GO" id="GO:0004497">
    <property type="term" value="F:monooxygenase activity"/>
    <property type="evidence" value="ECO:0007669"/>
    <property type="project" value="UniProtKB-KW"/>
</dbReference>
<keyword evidence="2" id="KW-0560">Oxidoreductase</keyword>
<dbReference type="GO" id="GO:0005506">
    <property type="term" value="F:iron ion binding"/>
    <property type="evidence" value="ECO:0007669"/>
    <property type="project" value="InterPro"/>
</dbReference>
<keyword evidence="3" id="KW-1185">Reference proteome</keyword>
<dbReference type="Gene3D" id="1.10.630.10">
    <property type="entry name" value="Cytochrome P450"/>
    <property type="match status" value="1"/>
</dbReference>
<dbReference type="GO" id="GO:0020037">
    <property type="term" value="F:heme binding"/>
    <property type="evidence" value="ECO:0007669"/>
    <property type="project" value="InterPro"/>
</dbReference>
<sequence>MSRTLAHFEKWSQENGKVFGLQLGWLNLLMVGDGSVLRQVFVDKANCFNKIKVLPTRDNPQNIFFSDGDLWKKLHNTALPAFTVNNLKK</sequence>
<organism evidence="3 4">
    <name type="scientific">Ditylenchus dipsaci</name>
    <dbReference type="NCBI Taxonomy" id="166011"/>
    <lineage>
        <taxon>Eukaryota</taxon>
        <taxon>Metazoa</taxon>
        <taxon>Ecdysozoa</taxon>
        <taxon>Nematoda</taxon>
        <taxon>Chromadorea</taxon>
        <taxon>Rhabditida</taxon>
        <taxon>Tylenchina</taxon>
        <taxon>Tylenchomorpha</taxon>
        <taxon>Sphaerularioidea</taxon>
        <taxon>Anguinidae</taxon>
        <taxon>Anguininae</taxon>
        <taxon>Ditylenchus</taxon>
    </lineage>
</organism>
<dbReference type="InterPro" id="IPR036396">
    <property type="entry name" value="Cyt_P450_sf"/>
</dbReference>
<dbReference type="AlphaFoldDB" id="A0A915EIA5"/>
<dbReference type="WBParaSite" id="jg5659">
    <property type="protein sequence ID" value="jg5659"/>
    <property type="gene ID" value="jg5659"/>
</dbReference>